<evidence type="ECO:0000256" key="16">
    <source>
        <dbReference type="RuleBase" id="RU004460"/>
    </source>
</evidence>
<dbReference type="Pfam" id="PF02739">
    <property type="entry name" value="5_3_exonuc_N"/>
    <property type="match status" value="1"/>
</dbReference>
<feature type="domain" description="DNA-directed DNA polymerase family A palm" evidence="19">
    <location>
        <begin position="679"/>
        <end position="885"/>
    </location>
</feature>
<dbReference type="RefSeq" id="WP_172343480.1">
    <property type="nucleotide sequence ID" value="NZ_CASYYZ010000017.1"/>
</dbReference>
<evidence type="ECO:0000259" key="19">
    <source>
        <dbReference type="SMART" id="SM00482"/>
    </source>
</evidence>
<dbReference type="InterPro" id="IPR012337">
    <property type="entry name" value="RNaseH-like_sf"/>
</dbReference>
<evidence type="ECO:0000256" key="6">
    <source>
        <dbReference type="ARBA" id="ARBA00022705"/>
    </source>
</evidence>
<evidence type="ECO:0000256" key="8">
    <source>
        <dbReference type="ARBA" id="ARBA00022763"/>
    </source>
</evidence>
<keyword evidence="6 16" id="KW-0235">DNA replication</keyword>
<evidence type="ECO:0000259" key="18">
    <source>
        <dbReference type="SMART" id="SM00475"/>
    </source>
</evidence>
<dbReference type="PANTHER" id="PTHR10133">
    <property type="entry name" value="DNA POLYMERASE I"/>
    <property type="match status" value="1"/>
</dbReference>
<dbReference type="InterPro" id="IPR020045">
    <property type="entry name" value="DNA_polI_H3TH"/>
</dbReference>
<dbReference type="Gene3D" id="1.20.1060.10">
    <property type="entry name" value="Taq DNA Polymerase, Chain T, domain 4"/>
    <property type="match status" value="1"/>
</dbReference>
<dbReference type="CDD" id="cd09898">
    <property type="entry name" value="H3TH_53EXO"/>
    <property type="match status" value="1"/>
</dbReference>
<dbReference type="InterPro" id="IPR002298">
    <property type="entry name" value="DNA_polymerase_A"/>
</dbReference>
<dbReference type="SMART" id="SM00482">
    <property type="entry name" value="POLAc"/>
    <property type="match status" value="1"/>
</dbReference>
<organism evidence="20 21">
    <name type="scientific">Xylanibacter caecicola</name>
    <dbReference type="NCBI Taxonomy" id="2736294"/>
    <lineage>
        <taxon>Bacteria</taxon>
        <taxon>Pseudomonadati</taxon>
        <taxon>Bacteroidota</taxon>
        <taxon>Bacteroidia</taxon>
        <taxon>Bacteroidales</taxon>
        <taxon>Prevotellaceae</taxon>
        <taxon>Xylanibacter</taxon>
    </lineage>
</organism>
<dbReference type="Pfam" id="PF01367">
    <property type="entry name" value="5_3_exonuc"/>
    <property type="match status" value="1"/>
</dbReference>
<dbReference type="InterPro" id="IPR008918">
    <property type="entry name" value="HhH2"/>
</dbReference>
<sequence length="921" mass="104469">MDKLFLLDAYALIYRSYYAFIKNPRINSKGFNTSAVMGFCNTLHEVLSKEKPTHIGVAFDPHGPTFRNVAYEQYKAQREETPEDIRASVPVIKDILRAFRIPILEAEGFEADDVIGTISIKAADMGIQTFMLTPDKDYGQLVRENVFMFRPRHGGGYETLDTEGIKNKYGIESTSQVIDLLGLMGDSADNIPGCPGVGEKTAVKLISQFGNIENLLAHTDELKGAIKKKVKENAEQIKFSKFLATIKTDVPIEPDMEELKVKEPNEPELRKIFDELEFKSFADRILNKTKNIQKKAEQQPDLFAVFTPESTENSENSRISDIKTTPHDYQLVDSEDDINNLFSLLLTKSILSLDTETTSTDAIEAELVGLSFAVKENQAFYVPVPENREEAQRIVNIFKPIYENEKIVKVGQNIKYDMEVLRNYGVTLAGKMFDTMIAHYLIQPELRHNMDYMAEVYLNYRTIHINELIGPRGRNQKSMRDLPPSQVYEYAAEDADITLRLKNILEPKLKEAGVEELFYEIEMPLVAVLAEMEMNGVRIDTDSLSETSQILTARMKELEQRIYSLAGEEFNIASPKQVGDILFGKMKIMEKPKKTKTGQYVTNEEVLQSLKGKSEIVGDILAHRGLKKLLGTYVDALPKLINPRTGHIHTSFNQTVTATGRLSSSDPNLQNIPVRGEDGKEIRKAFIPEEGCLFFSADYSQIELRVMAHLSGDENMIEAFREGHDIHAATAAKIYNEDIANVNRDQRTKAKRANFGIIYGITVFGLADRLGIDRKEAKQLIDGYFETFPRVHDYMEKAKETARSHGYVETFFRRRRYLPDINSRNATVRGFAERNAINAPIQGSAADIIKVAMINIHRRFKDEGIRSKIILQVHDELNFSVLPEEKEKVERIVMEEMQNAYPLLVPLTADCGWGANWLEAH</sequence>
<proteinExistence type="inferred from homology"/>
<dbReference type="CDD" id="cd09859">
    <property type="entry name" value="PIN_53EXO"/>
    <property type="match status" value="1"/>
</dbReference>
<evidence type="ECO:0000256" key="4">
    <source>
        <dbReference type="ARBA" id="ARBA00022679"/>
    </source>
</evidence>
<evidence type="ECO:0000256" key="11">
    <source>
        <dbReference type="ARBA" id="ARBA00022932"/>
    </source>
</evidence>
<evidence type="ECO:0000256" key="1">
    <source>
        <dbReference type="ARBA" id="ARBA00007705"/>
    </source>
</evidence>
<evidence type="ECO:0000256" key="3">
    <source>
        <dbReference type="ARBA" id="ARBA00020311"/>
    </source>
</evidence>
<dbReference type="InterPro" id="IPR036397">
    <property type="entry name" value="RNaseH_sf"/>
</dbReference>
<dbReference type="PANTHER" id="PTHR10133:SF27">
    <property type="entry name" value="DNA POLYMERASE NU"/>
    <property type="match status" value="1"/>
</dbReference>
<dbReference type="InterPro" id="IPR001098">
    <property type="entry name" value="DNA-dir_DNA_pol_A_palm_dom"/>
</dbReference>
<evidence type="ECO:0000256" key="2">
    <source>
        <dbReference type="ARBA" id="ARBA00012417"/>
    </source>
</evidence>
<keyword evidence="5 16" id="KW-0548">Nucleotidyltransferase</keyword>
<keyword evidence="4 16" id="KW-0808">Transferase</keyword>
<dbReference type="NCBIfam" id="NF004397">
    <property type="entry name" value="PRK05755.1"/>
    <property type="match status" value="1"/>
</dbReference>
<evidence type="ECO:0000256" key="7">
    <source>
        <dbReference type="ARBA" id="ARBA00022722"/>
    </source>
</evidence>
<dbReference type="InterPro" id="IPR020046">
    <property type="entry name" value="5-3_exonucl_a-hlix_arch_N"/>
</dbReference>
<dbReference type="InterPro" id="IPR029060">
    <property type="entry name" value="PIN-like_dom_sf"/>
</dbReference>
<dbReference type="SUPFAM" id="SSF56672">
    <property type="entry name" value="DNA/RNA polymerases"/>
    <property type="match status" value="1"/>
</dbReference>
<keyword evidence="10 16" id="KW-0269">Exonuclease</keyword>
<keyword evidence="9 16" id="KW-0378">Hydrolase</keyword>
<dbReference type="Pfam" id="PF00476">
    <property type="entry name" value="DNA_pol_A"/>
    <property type="match status" value="1"/>
</dbReference>
<dbReference type="CDD" id="cd06139">
    <property type="entry name" value="DNA_polA_I_Ecoli_like_exo"/>
    <property type="match status" value="1"/>
</dbReference>
<evidence type="ECO:0000256" key="5">
    <source>
        <dbReference type="ARBA" id="ARBA00022695"/>
    </source>
</evidence>
<dbReference type="Gene3D" id="3.40.50.1010">
    <property type="entry name" value="5'-nuclease"/>
    <property type="match status" value="1"/>
</dbReference>
<dbReference type="Pfam" id="PF01612">
    <property type="entry name" value="DNA_pol_A_exo1"/>
    <property type="match status" value="1"/>
</dbReference>
<evidence type="ECO:0000256" key="12">
    <source>
        <dbReference type="ARBA" id="ARBA00023125"/>
    </source>
</evidence>
<dbReference type="Gene3D" id="3.30.420.10">
    <property type="entry name" value="Ribonuclease H-like superfamily/Ribonuclease H"/>
    <property type="match status" value="1"/>
</dbReference>
<reference evidence="20 21" key="1">
    <citation type="submission" date="2020-05" db="EMBL/GenBank/DDBJ databases">
        <title>Distinct polysaccharide utilization as determinants for interspecies competition between intestinal Prevotella spp.</title>
        <authorList>
            <person name="Galvez E.J.C."/>
            <person name="Iljazovic A."/>
            <person name="Strowig T."/>
        </authorList>
    </citation>
    <scope>NUCLEOTIDE SEQUENCE [LARGE SCALE GENOMIC DNA]</scope>
    <source>
        <strain evidence="20 21">PCHR</strain>
    </source>
</reference>
<dbReference type="SMART" id="SM00475">
    <property type="entry name" value="53EXOc"/>
    <property type="match status" value="1"/>
</dbReference>
<evidence type="ECO:0000313" key="21">
    <source>
        <dbReference type="Proteomes" id="UP000820977"/>
    </source>
</evidence>
<evidence type="ECO:0000256" key="13">
    <source>
        <dbReference type="ARBA" id="ARBA00023204"/>
    </source>
</evidence>
<comment type="caution">
    <text evidence="20">The sequence shown here is derived from an EMBL/GenBank/DDBJ whole genome shotgun (WGS) entry which is preliminary data.</text>
</comment>
<dbReference type="InterPro" id="IPR043502">
    <property type="entry name" value="DNA/RNA_pol_sf"/>
</dbReference>
<comment type="similarity">
    <text evidence="1 16">Belongs to the DNA polymerase type-A family.</text>
</comment>
<feature type="domain" description="3'-5' exonuclease" evidence="17">
    <location>
        <begin position="329"/>
        <end position="510"/>
    </location>
</feature>
<evidence type="ECO:0000313" key="20">
    <source>
        <dbReference type="EMBL" id="NPE23945.1"/>
    </source>
</evidence>
<dbReference type="EMBL" id="JABKKJ010000001">
    <property type="protein sequence ID" value="NPE23945.1"/>
    <property type="molecule type" value="Genomic_DNA"/>
</dbReference>
<dbReference type="PRINTS" id="PR00868">
    <property type="entry name" value="DNAPOLI"/>
</dbReference>
<dbReference type="CDD" id="cd08637">
    <property type="entry name" value="DNA_pol_A_pol_I_C"/>
    <property type="match status" value="1"/>
</dbReference>
<dbReference type="SMART" id="SM00279">
    <property type="entry name" value="HhH2"/>
    <property type="match status" value="1"/>
</dbReference>
<evidence type="ECO:0000256" key="14">
    <source>
        <dbReference type="ARBA" id="ARBA00049244"/>
    </source>
</evidence>
<dbReference type="NCBIfam" id="TIGR00593">
    <property type="entry name" value="pola"/>
    <property type="match status" value="1"/>
</dbReference>
<keyword evidence="12 16" id="KW-0238">DNA-binding</keyword>
<protein>
    <recommendedName>
        <fullName evidence="3 15">DNA polymerase I</fullName>
        <ecNumber evidence="2 15">2.7.7.7</ecNumber>
    </recommendedName>
</protein>
<keyword evidence="13 16" id="KW-0234">DNA repair</keyword>
<evidence type="ECO:0000256" key="10">
    <source>
        <dbReference type="ARBA" id="ARBA00022839"/>
    </source>
</evidence>
<dbReference type="SUPFAM" id="SSF88723">
    <property type="entry name" value="PIN domain-like"/>
    <property type="match status" value="1"/>
</dbReference>
<dbReference type="InterPro" id="IPR002421">
    <property type="entry name" value="5-3_exonuclease"/>
</dbReference>
<keyword evidence="11 16" id="KW-0239">DNA-directed DNA polymerase</keyword>
<evidence type="ECO:0000256" key="15">
    <source>
        <dbReference type="NCBIfam" id="TIGR00593"/>
    </source>
</evidence>
<keyword evidence="21" id="KW-1185">Reference proteome</keyword>
<dbReference type="SMART" id="SM00474">
    <property type="entry name" value="35EXOc"/>
    <property type="match status" value="1"/>
</dbReference>
<dbReference type="InterPro" id="IPR018320">
    <property type="entry name" value="DNA_polymerase_1"/>
</dbReference>
<keyword evidence="8 16" id="KW-0227">DNA damage</keyword>
<gene>
    <name evidence="16 20" type="primary">polA</name>
    <name evidence="20" type="ORF">HPS54_00170</name>
</gene>
<dbReference type="SUPFAM" id="SSF53098">
    <property type="entry name" value="Ribonuclease H-like"/>
    <property type="match status" value="1"/>
</dbReference>
<dbReference type="Gene3D" id="1.10.150.20">
    <property type="entry name" value="5' to 3' exonuclease, C-terminal subdomain"/>
    <property type="match status" value="2"/>
</dbReference>
<comment type="function">
    <text evidence="16">In addition to polymerase activity, this DNA polymerase exhibits 3'-5' and 5'-3' exonuclease activity.</text>
</comment>
<dbReference type="Proteomes" id="UP000820977">
    <property type="component" value="Unassembled WGS sequence"/>
</dbReference>
<dbReference type="InterPro" id="IPR036279">
    <property type="entry name" value="5-3_exonuclease_C_sf"/>
</dbReference>
<name>A0ABX2B1T9_9BACT</name>
<comment type="catalytic activity">
    <reaction evidence="14 16">
        <text>DNA(n) + a 2'-deoxyribonucleoside 5'-triphosphate = DNA(n+1) + diphosphate</text>
        <dbReference type="Rhea" id="RHEA:22508"/>
        <dbReference type="Rhea" id="RHEA-COMP:17339"/>
        <dbReference type="Rhea" id="RHEA-COMP:17340"/>
        <dbReference type="ChEBI" id="CHEBI:33019"/>
        <dbReference type="ChEBI" id="CHEBI:61560"/>
        <dbReference type="ChEBI" id="CHEBI:173112"/>
        <dbReference type="EC" id="2.7.7.7"/>
    </reaction>
</comment>
<dbReference type="InterPro" id="IPR002562">
    <property type="entry name" value="3'-5'_exonuclease_dom"/>
</dbReference>
<feature type="domain" description="5'-3' exonuclease" evidence="18">
    <location>
        <begin position="2"/>
        <end position="262"/>
    </location>
</feature>
<dbReference type="SUPFAM" id="SSF47807">
    <property type="entry name" value="5' to 3' exonuclease, C-terminal subdomain"/>
    <property type="match status" value="1"/>
</dbReference>
<evidence type="ECO:0000259" key="17">
    <source>
        <dbReference type="SMART" id="SM00474"/>
    </source>
</evidence>
<dbReference type="GO" id="GO:0003887">
    <property type="term" value="F:DNA-directed DNA polymerase activity"/>
    <property type="evidence" value="ECO:0007669"/>
    <property type="project" value="UniProtKB-EC"/>
</dbReference>
<dbReference type="Gene3D" id="3.30.70.370">
    <property type="match status" value="1"/>
</dbReference>
<dbReference type="EC" id="2.7.7.7" evidence="2 15"/>
<keyword evidence="7" id="KW-0540">Nuclease</keyword>
<evidence type="ECO:0000256" key="9">
    <source>
        <dbReference type="ARBA" id="ARBA00022801"/>
    </source>
</evidence>
<accession>A0ABX2B1T9</accession>